<organism evidence="3 4">
    <name type="scientific">Tritrichomonas foetus</name>
    <dbReference type="NCBI Taxonomy" id="1144522"/>
    <lineage>
        <taxon>Eukaryota</taxon>
        <taxon>Metamonada</taxon>
        <taxon>Parabasalia</taxon>
        <taxon>Tritrichomonadida</taxon>
        <taxon>Tritrichomonadidae</taxon>
        <taxon>Tritrichomonas</taxon>
    </lineage>
</organism>
<dbReference type="Pfam" id="PF08238">
    <property type="entry name" value="Sel1"/>
    <property type="match status" value="6"/>
</dbReference>
<dbReference type="InterPro" id="IPR000719">
    <property type="entry name" value="Prot_kinase_dom"/>
</dbReference>
<keyword evidence="4" id="KW-1185">Reference proteome</keyword>
<dbReference type="Pfam" id="PF00069">
    <property type="entry name" value="Pkinase"/>
    <property type="match status" value="1"/>
</dbReference>
<dbReference type="PANTHER" id="PTHR11102">
    <property type="entry name" value="SEL-1-LIKE PROTEIN"/>
    <property type="match status" value="1"/>
</dbReference>
<protein>
    <recommendedName>
        <fullName evidence="2">Protein kinase domain-containing protein</fullName>
    </recommendedName>
</protein>
<comment type="similarity">
    <text evidence="1">Belongs to the sel-1 family.</text>
</comment>
<dbReference type="CDD" id="cd19671">
    <property type="entry name" value="UBR-box_UBR4_5_6_7"/>
    <property type="match status" value="1"/>
</dbReference>
<evidence type="ECO:0000259" key="2">
    <source>
        <dbReference type="PROSITE" id="PS50011"/>
    </source>
</evidence>
<evidence type="ECO:0000256" key="1">
    <source>
        <dbReference type="ARBA" id="ARBA00038101"/>
    </source>
</evidence>
<reference evidence="3" key="1">
    <citation type="submission" date="2016-10" db="EMBL/GenBank/DDBJ databases">
        <authorList>
            <person name="Benchimol M."/>
            <person name="Almeida L.G."/>
            <person name="Vasconcelos A.T."/>
            <person name="Perreira-Neves A."/>
            <person name="Rosa I.A."/>
            <person name="Tasca T."/>
            <person name="Bogo M.R."/>
            <person name="de Souza W."/>
        </authorList>
    </citation>
    <scope>NUCLEOTIDE SEQUENCE [LARGE SCALE GENOMIC DNA]</scope>
    <source>
        <strain evidence="3">K</strain>
    </source>
</reference>
<feature type="domain" description="Protein kinase" evidence="2">
    <location>
        <begin position="174"/>
        <end position="465"/>
    </location>
</feature>
<dbReference type="InterPro" id="IPR011990">
    <property type="entry name" value="TPR-like_helical_dom_sf"/>
</dbReference>
<dbReference type="GO" id="GO:0004672">
    <property type="term" value="F:protein kinase activity"/>
    <property type="evidence" value="ECO:0007669"/>
    <property type="project" value="InterPro"/>
</dbReference>
<accession>A0A1J4KZ73</accession>
<dbReference type="EMBL" id="MLAK01000100">
    <property type="protein sequence ID" value="OHT16555.1"/>
    <property type="molecule type" value="Genomic_DNA"/>
</dbReference>
<gene>
    <name evidence="3" type="ORF">TRFO_13151</name>
</gene>
<dbReference type="SUPFAM" id="SSF56112">
    <property type="entry name" value="Protein kinase-like (PK-like)"/>
    <property type="match status" value="1"/>
</dbReference>
<proteinExistence type="inferred from homology"/>
<dbReference type="Proteomes" id="UP000179807">
    <property type="component" value="Unassembled WGS sequence"/>
</dbReference>
<dbReference type="SUPFAM" id="SSF81901">
    <property type="entry name" value="HCP-like"/>
    <property type="match status" value="4"/>
</dbReference>
<dbReference type="Gene3D" id="1.10.510.10">
    <property type="entry name" value="Transferase(Phosphotransferase) domain 1"/>
    <property type="match status" value="1"/>
</dbReference>
<dbReference type="InterPro" id="IPR050767">
    <property type="entry name" value="Sel1_AlgK"/>
</dbReference>
<evidence type="ECO:0000313" key="4">
    <source>
        <dbReference type="Proteomes" id="UP000179807"/>
    </source>
</evidence>
<dbReference type="InterPro" id="IPR011009">
    <property type="entry name" value="Kinase-like_dom_sf"/>
</dbReference>
<dbReference type="GO" id="GO:0005524">
    <property type="term" value="F:ATP binding"/>
    <property type="evidence" value="ECO:0007669"/>
    <property type="project" value="InterPro"/>
</dbReference>
<evidence type="ECO:0000313" key="3">
    <source>
        <dbReference type="EMBL" id="OHT16555.1"/>
    </source>
</evidence>
<sequence length="1132" mass="131663">MTKAANPPKIKQVNDQFSFNKPVVNGKYDILNFFGSFDLPCIFLTFQSPNIDELISRILFSPLITFHFYRDNFFAFCTQNLCCVFYFDIPQSLSQFFIKIPNSCDLLPVSNDDYVLMNHFKTFLETKAETKIKLTNIKLPPKGIISEIETEVKYFNRSFFDQYNLNENDQGMNYSKYFFISKDVISSFYIRRNYYSLASFKYTLYTPCPENEFNEYQSNDFIFLRFLESKNLRLLMEKKTRFICVLKLFDNEDQWKHEKTVFEELKEKSVLTHQNIINCFGFIDTSPPCFLYQFYPNYDLRKFLKNNPSLHDTRKTSIAYQILGGLDYLHQNGIIHQDLMIENIFVSTDNNIVLSHFSNCCIYIYNQSNDQENEIDIFNFQNSLSFQDDLCLYGLILFEISTNSPPFEENEKSPLNLLDKVQKNIAPKLPYTIGSIIKLYELCVRPGSSNRVSSVVLLWRFMKFYYYFIDANVFIVLNNNDYRKQLEYNVSIPRRRDIDYLFDMSEQNDAESIYFIGFLYKNGIYFENNENLAFSKFSKAANLGYPEAIYEIAVSYLTGTGLPSKLDSPQRVINGYNLLMQNQNLQNPKIFYELAKCYSNDTIIQRNDQMRDDLLHKAAELSYSPALKLLGDLNSHFNKEKSEFFEMEKAIEFYNSAALCGDGDAYYSLYKIYTSGYDNQKFHKKQLFEFLIMAISLGSSDALLEISKILNNYTAEKKLSENNATGTKQTNNSDNIEFPDFNVHQFIGLLEIGSIQNNVIAFRILGHFYLFGEVIEKDITKAINYLTKAADAGDSDSQFTLAKEYFEHVNIDQNLNKAYQYYTAYKKSGGKNIINDLEDSSKNTCPNISLWKKKENDVEIDFYNGIMPFYVFDHEIIENYTQDNRNEQCYNDALYYQSRIMMKEIPKRYTFQNLINVLEKSARTNCDAQVVLGKIYAYGIGVSQNIQKSLELFEQASNAGNNEAHYYLSKVLPKNENERSLDLLILSASNGFVIAECKVGQMFLEDDVDFAVDYLVSAIKKKNMLAHYYLGLIYERSGLSANSIDLYKEAASVCCFEAKKHLENKKINITYEQNNCQKNYIHGHFFECLTCGIFNGIKICAYCARTKHEGHILIDLGEMYSEECDDVIPIQH</sequence>
<dbReference type="OrthoDB" id="272077at2759"/>
<comment type="caution">
    <text evidence="3">The sequence shown here is derived from an EMBL/GenBank/DDBJ whole genome shotgun (WGS) entry which is preliminary data.</text>
</comment>
<dbReference type="Gene3D" id="1.25.40.10">
    <property type="entry name" value="Tetratricopeptide repeat domain"/>
    <property type="match status" value="2"/>
</dbReference>
<dbReference type="PROSITE" id="PS50011">
    <property type="entry name" value="PROTEIN_KINASE_DOM"/>
    <property type="match status" value="1"/>
</dbReference>
<dbReference type="GeneID" id="94831773"/>
<dbReference type="RefSeq" id="XP_068369691.1">
    <property type="nucleotide sequence ID" value="XM_068497069.1"/>
</dbReference>
<dbReference type="PANTHER" id="PTHR11102:SF160">
    <property type="entry name" value="ERAD-ASSOCIATED E3 UBIQUITIN-PROTEIN LIGASE COMPONENT HRD3"/>
    <property type="match status" value="1"/>
</dbReference>
<dbReference type="InterPro" id="IPR006597">
    <property type="entry name" value="Sel1-like"/>
</dbReference>
<name>A0A1J4KZ73_9EUKA</name>
<dbReference type="AlphaFoldDB" id="A0A1J4KZ73"/>
<dbReference type="SMART" id="SM00671">
    <property type="entry name" value="SEL1"/>
    <property type="match status" value="5"/>
</dbReference>
<dbReference type="VEuPathDB" id="TrichDB:TRFO_13151"/>